<dbReference type="InterPro" id="IPR036412">
    <property type="entry name" value="HAD-like_sf"/>
</dbReference>
<dbReference type="SFLD" id="SFLDG01129">
    <property type="entry name" value="C1.5:_HAD__Beta-PGM__Phosphata"/>
    <property type="match status" value="1"/>
</dbReference>
<accession>A0A809SAK7</accession>
<dbReference type="PANTHER" id="PTHR43434">
    <property type="entry name" value="PHOSPHOGLYCOLATE PHOSPHATASE"/>
    <property type="match status" value="1"/>
</dbReference>
<keyword evidence="2" id="KW-1185">Reference proteome</keyword>
<sequence>MNARLDWQVIDTVLFDMDGTLLDLHFDNYFWRQHLPLRYAAKNQMSPTFASDYLTPLFAKHYGSLQWYCLDFWQEQLGLDVVALKQEVQHLIAVRDGVQDFLQQLRQAGKRIILVTNAHEDSLSLKMQCTGLAPHFDQILTSHQFGLAKEQAGFWQALRDEIDFDPARTVLFDDSLPVLRSAQQYGLAHVRGILQPDSQAAPQVTDEFAVVGKFLELMPVI</sequence>
<reference evidence="2" key="1">
    <citation type="submission" date="2019-11" db="EMBL/GenBank/DDBJ databases">
        <title>Isolation and characterization of a novel species in the genus Sulfuriferula.</title>
        <authorList>
            <person name="Mochizuki J."/>
            <person name="Kojima H."/>
            <person name="Fukui M."/>
        </authorList>
    </citation>
    <scope>NUCLEOTIDE SEQUENCE [LARGE SCALE GENOMIC DNA]</scope>
    <source>
        <strain evidence="2">SGTM</strain>
    </source>
</reference>
<dbReference type="Pfam" id="PF00702">
    <property type="entry name" value="Hydrolase"/>
    <property type="match status" value="1"/>
</dbReference>
<dbReference type="SUPFAM" id="SSF56784">
    <property type="entry name" value="HAD-like"/>
    <property type="match status" value="1"/>
</dbReference>
<dbReference type="SFLD" id="SFLDS00003">
    <property type="entry name" value="Haloacid_Dehalogenase"/>
    <property type="match status" value="1"/>
</dbReference>
<organism evidence="1 2">
    <name type="scientific">Sulfuriferula nivalis</name>
    <dbReference type="NCBI Taxonomy" id="2675298"/>
    <lineage>
        <taxon>Bacteria</taxon>
        <taxon>Pseudomonadati</taxon>
        <taxon>Pseudomonadota</taxon>
        <taxon>Betaproteobacteria</taxon>
        <taxon>Nitrosomonadales</taxon>
        <taxon>Sulfuricellaceae</taxon>
        <taxon>Sulfuriferula</taxon>
    </lineage>
</organism>
<gene>
    <name evidence="1" type="ORF">SFSGTM_23900</name>
</gene>
<dbReference type="InterPro" id="IPR050155">
    <property type="entry name" value="HAD-like_hydrolase_sf"/>
</dbReference>
<dbReference type="Gene3D" id="3.40.50.1000">
    <property type="entry name" value="HAD superfamily/HAD-like"/>
    <property type="match status" value="1"/>
</dbReference>
<dbReference type="GO" id="GO:0005829">
    <property type="term" value="C:cytosol"/>
    <property type="evidence" value="ECO:0007669"/>
    <property type="project" value="TreeGrafter"/>
</dbReference>
<protein>
    <submittedName>
        <fullName evidence="1">Hydrolase</fullName>
    </submittedName>
</protein>
<dbReference type="AlphaFoldDB" id="A0A809SAK7"/>
<dbReference type="RefSeq" id="WP_232525976.1">
    <property type="nucleotide sequence ID" value="NZ_AP021881.1"/>
</dbReference>
<dbReference type="Proteomes" id="UP000463939">
    <property type="component" value="Chromosome"/>
</dbReference>
<dbReference type="InterPro" id="IPR006439">
    <property type="entry name" value="HAD-SF_hydro_IA"/>
</dbReference>
<dbReference type="NCBIfam" id="TIGR01509">
    <property type="entry name" value="HAD-SF-IA-v3"/>
    <property type="match status" value="1"/>
</dbReference>
<keyword evidence="1" id="KW-0378">Hydrolase</keyword>
<name>A0A809SAK7_9PROT</name>
<dbReference type="InterPro" id="IPR023214">
    <property type="entry name" value="HAD_sf"/>
</dbReference>
<evidence type="ECO:0000313" key="2">
    <source>
        <dbReference type="Proteomes" id="UP000463939"/>
    </source>
</evidence>
<evidence type="ECO:0000313" key="1">
    <source>
        <dbReference type="EMBL" id="BBP01682.1"/>
    </source>
</evidence>
<proteinExistence type="predicted"/>
<dbReference type="PANTHER" id="PTHR43434:SF3">
    <property type="entry name" value="GMP_IMP NUCLEOTIDASE YRFG"/>
    <property type="match status" value="1"/>
</dbReference>
<dbReference type="EMBL" id="AP021881">
    <property type="protein sequence ID" value="BBP01682.1"/>
    <property type="molecule type" value="Genomic_DNA"/>
</dbReference>
<dbReference type="GO" id="GO:0008967">
    <property type="term" value="F:phosphoglycolate phosphatase activity"/>
    <property type="evidence" value="ECO:0007669"/>
    <property type="project" value="TreeGrafter"/>
</dbReference>
<dbReference type="GO" id="GO:0006281">
    <property type="term" value="P:DNA repair"/>
    <property type="evidence" value="ECO:0007669"/>
    <property type="project" value="TreeGrafter"/>
</dbReference>
<dbReference type="NCBIfam" id="NF011564">
    <property type="entry name" value="PRK14988.1"/>
    <property type="match status" value="1"/>
</dbReference>
<dbReference type="KEGG" id="sniv:SFSGTM_23900"/>